<dbReference type="GO" id="GO:0000221">
    <property type="term" value="C:vacuolar proton-transporting V-type ATPase, V1 domain"/>
    <property type="evidence" value="ECO:0007669"/>
    <property type="project" value="TreeGrafter"/>
</dbReference>
<accession>A0A7S3B4J6</accession>
<organism evidence="7">
    <name type="scientific">Prasinoderma singulare</name>
    <dbReference type="NCBI Taxonomy" id="676789"/>
    <lineage>
        <taxon>Eukaryota</taxon>
        <taxon>Viridiplantae</taxon>
        <taxon>Prasinodermophyta</taxon>
        <taxon>Prasinodermophyceae</taxon>
        <taxon>Prasinodermales</taxon>
        <taxon>Prasinodermaceae</taxon>
        <taxon>Prasinoderma</taxon>
    </lineage>
</organism>
<dbReference type="CDD" id="cd14785">
    <property type="entry name" value="V-ATPase_C"/>
    <property type="match status" value="1"/>
</dbReference>
<dbReference type="InterPro" id="IPR036132">
    <property type="entry name" value="Vac_ATP_synth_c_sf"/>
</dbReference>
<evidence type="ECO:0000256" key="1">
    <source>
        <dbReference type="ARBA" id="ARBA00006138"/>
    </source>
</evidence>
<evidence type="ECO:0000256" key="6">
    <source>
        <dbReference type="RuleBase" id="RU364010"/>
    </source>
</evidence>
<reference evidence="7" key="1">
    <citation type="submission" date="2021-01" db="EMBL/GenBank/DDBJ databases">
        <authorList>
            <person name="Corre E."/>
            <person name="Pelletier E."/>
            <person name="Niang G."/>
            <person name="Scheremetjew M."/>
            <person name="Finn R."/>
            <person name="Kale V."/>
            <person name="Holt S."/>
            <person name="Cochrane G."/>
            <person name="Meng A."/>
            <person name="Brown T."/>
            <person name="Cohen L."/>
        </authorList>
    </citation>
    <scope>NUCLEOTIDE SEQUENCE</scope>
    <source>
        <strain evidence="7">RCC927</strain>
    </source>
</reference>
<proteinExistence type="inferred from homology"/>
<dbReference type="SUPFAM" id="SSF118203">
    <property type="entry name" value="Vacuolar ATP synthase subunit C"/>
    <property type="match status" value="1"/>
</dbReference>
<evidence type="ECO:0000256" key="2">
    <source>
        <dbReference type="ARBA" id="ARBA00022448"/>
    </source>
</evidence>
<comment type="similarity">
    <text evidence="1 6">Belongs to the V-ATPase C subunit family.</text>
</comment>
<keyword evidence="2 6" id="KW-0813">Transport</keyword>
<comment type="subunit">
    <text evidence="6">V-ATPase is a heteromultimeric enzyme composed of a peripheral catalytic V1 complex (components A to H) attached to an integral membrane V0 proton pore complex.</text>
</comment>
<dbReference type="Gene3D" id="1.20.1460.10">
    <property type="entry name" value="subunit c (vma5p) of the yeast v-atpase, domain 2"/>
    <property type="match status" value="1"/>
</dbReference>
<keyword evidence="3 6" id="KW-0375">Hydrogen ion transport</keyword>
<gene>
    <name evidence="7" type="ORF">PSIN1315_LOCUS196</name>
</gene>
<dbReference type="EMBL" id="HBHY01000305">
    <property type="protein sequence ID" value="CAE0124670.1"/>
    <property type="molecule type" value="Transcribed_RNA"/>
</dbReference>
<protein>
    <recommendedName>
        <fullName evidence="6">V-type proton ATPase subunit C</fullName>
    </recommendedName>
</protein>
<dbReference type="Gene3D" id="3.30.70.1180">
    <property type="entry name" value="Vacuolar atp synthase subunit c, domain 1"/>
    <property type="match status" value="1"/>
</dbReference>
<evidence type="ECO:0000256" key="4">
    <source>
        <dbReference type="ARBA" id="ARBA00023065"/>
    </source>
</evidence>
<dbReference type="InterPro" id="IPR004907">
    <property type="entry name" value="ATPase_V1-cplx_csu"/>
</dbReference>
<dbReference type="Pfam" id="PF03223">
    <property type="entry name" value="V-ATPase_C"/>
    <property type="match status" value="1"/>
</dbReference>
<evidence type="ECO:0000313" key="7">
    <source>
        <dbReference type="EMBL" id="CAE0124670.1"/>
    </source>
</evidence>
<sequence>MSRAGLGGPAGTQFWLISVPLEGRSQQAAWAALKDKTEQEAELATSYRFNVPELRVGTLDSLLALSDDLAKICAFAENVTNQIGRQLQELTDGEPLSIEGMPVESALTRFLWDEAKYPVRSHLRETVEKISTHISKMEDALKGRAADYNGLKGQLTQLSRRAQGSLLVRDLAQIVTQEHVVESENLTTLIVVVNKYSQQEWIDCYETLSQFVVPRSTKKLIEQGDYALYTVVVFRRVADEFRSEARAKGFQVRDYTHDPEATVTRETEEGALREGVSTKEQALLVWCRTSYVEAFTSWVHLSAVRVFSESIMRFGLPPQFLAALVRPQPKMDKRLRTALSALFAGRDAHHWTAAEDTAAMGVGALSAEDLHPYVSLTLNIVGTGA</sequence>
<dbReference type="PANTHER" id="PTHR10137">
    <property type="entry name" value="V-TYPE PROTON ATPASE SUBUNIT C"/>
    <property type="match status" value="1"/>
</dbReference>
<comment type="function">
    <text evidence="6">Subunit of the V1 complex of vacuolar(H+)-ATPase (V-ATPase), a multisubunit enzyme composed of a peripheral complex (V1) that hydrolyzes ATP and a membrane integral complex (V0) that translocates protons. V-ATPase is responsible for acidifying and maintaining the pH of intracellular compartments and in some cell types, is targeted to the plasma membrane, where it is responsible for acidifying the extracellular environment. Subunit C is necessary for the assembly of the catalytic sector of the enzyme and is likely to have a specific function in its catalytic activity.</text>
</comment>
<dbReference type="AlphaFoldDB" id="A0A7S3B4J6"/>
<name>A0A7S3B4J6_9VIRI</name>
<evidence type="ECO:0000256" key="5">
    <source>
        <dbReference type="ARBA" id="ARBA00025445"/>
    </source>
</evidence>
<evidence type="ECO:0000256" key="3">
    <source>
        <dbReference type="ARBA" id="ARBA00022781"/>
    </source>
</evidence>
<dbReference type="PANTHER" id="PTHR10137:SF0">
    <property type="entry name" value="V-TYPE PROTON ATPASE SUBUNIT C"/>
    <property type="match status" value="1"/>
</dbReference>
<keyword evidence="4 6" id="KW-0406">Ion transport</keyword>
<comment type="function">
    <text evidence="5">Subunit of the peripheral V1 complex of vacuolar ATPase. Subunit C is necessary for the assembly of the catalytic sector of the enzyme and is likely to have a specific function in its catalytic activity. V-ATPase is responsible for acidifying a variety of intracellular compartments in eukaryotic cells.</text>
</comment>
<dbReference type="GO" id="GO:0046961">
    <property type="term" value="F:proton-transporting ATPase activity, rotational mechanism"/>
    <property type="evidence" value="ECO:0007669"/>
    <property type="project" value="InterPro"/>
</dbReference>
<dbReference type="FunFam" id="3.30.70.100:FF:000002">
    <property type="entry name" value="V-type proton ATPase subunit C"/>
    <property type="match status" value="1"/>
</dbReference>
<dbReference type="Gene3D" id="3.30.70.100">
    <property type="match status" value="1"/>
</dbReference>